<dbReference type="EMBL" id="WKLP01000008">
    <property type="protein sequence ID" value="MRY11321.1"/>
    <property type="molecule type" value="Genomic_DNA"/>
</dbReference>
<feature type="domain" description="Helix-turn-helix" evidence="1">
    <location>
        <begin position="23"/>
        <end position="75"/>
    </location>
</feature>
<gene>
    <name evidence="2" type="ORF">GKE01_07525</name>
</gene>
<dbReference type="Gene3D" id="3.90.105.50">
    <property type="match status" value="1"/>
</dbReference>
<dbReference type="NCBIfam" id="TIGR01764">
    <property type="entry name" value="excise"/>
    <property type="match status" value="1"/>
</dbReference>
<dbReference type="InterPro" id="IPR038148">
    <property type="entry name" value="Tn1545/Tn916_Xis"/>
</dbReference>
<dbReference type="InterPro" id="IPR041657">
    <property type="entry name" value="HTH_17"/>
</dbReference>
<proteinExistence type="predicted"/>
<evidence type="ECO:0000259" key="1">
    <source>
        <dbReference type="Pfam" id="PF12728"/>
    </source>
</evidence>
<evidence type="ECO:0000313" key="2">
    <source>
        <dbReference type="EMBL" id="MRY11321.1"/>
    </source>
</evidence>
<organism evidence="2">
    <name type="scientific">Parabacteroides goldsteinii</name>
    <dbReference type="NCBI Taxonomy" id="328812"/>
    <lineage>
        <taxon>Bacteria</taxon>
        <taxon>Pseudomonadati</taxon>
        <taxon>Bacteroidota</taxon>
        <taxon>Bacteroidia</taxon>
        <taxon>Bacteroidales</taxon>
        <taxon>Tannerellaceae</taxon>
        <taxon>Parabacteroides</taxon>
    </lineage>
</organism>
<comment type="caution">
    <text evidence="2">The sequence shown here is derived from an EMBL/GenBank/DDBJ whole genome shotgun (WGS) entry which is preliminary data.</text>
</comment>
<dbReference type="Pfam" id="PF12728">
    <property type="entry name" value="HTH_17"/>
    <property type="match status" value="1"/>
</dbReference>
<dbReference type="SUPFAM" id="SSF46955">
    <property type="entry name" value="Putative DNA-binding domain"/>
    <property type="match status" value="1"/>
</dbReference>
<dbReference type="RefSeq" id="WP_044214908.1">
    <property type="nucleotide sequence ID" value="NZ_AP031410.1"/>
</dbReference>
<dbReference type="InterPro" id="IPR009061">
    <property type="entry name" value="DNA-bd_dom_put_sf"/>
</dbReference>
<dbReference type="AlphaFoldDB" id="A0A6G1ZCA0"/>
<accession>A0A6G1ZCA0</accession>
<name>A0A6G1ZCA0_9BACT</name>
<dbReference type="GO" id="GO:0003677">
    <property type="term" value="F:DNA binding"/>
    <property type="evidence" value="ECO:0007669"/>
    <property type="project" value="InterPro"/>
</dbReference>
<reference evidence="2" key="1">
    <citation type="journal article" date="2019" name="Nat. Med.">
        <title>A library of human gut bacterial isolates paired with longitudinal multiomics data enables mechanistic microbiome research.</title>
        <authorList>
            <person name="Poyet M."/>
            <person name="Groussin M."/>
            <person name="Gibbons S.M."/>
            <person name="Avila-Pacheco J."/>
            <person name="Jiang X."/>
            <person name="Kearney S.M."/>
            <person name="Perrotta A.R."/>
            <person name="Berdy B."/>
            <person name="Zhao S."/>
            <person name="Lieberman T.D."/>
            <person name="Swanson P.K."/>
            <person name="Smith M."/>
            <person name="Roesemann S."/>
            <person name="Alexander J.E."/>
            <person name="Rich S.A."/>
            <person name="Livny J."/>
            <person name="Vlamakis H."/>
            <person name="Clish C."/>
            <person name="Bullock K."/>
            <person name="Deik A."/>
            <person name="Scott J."/>
            <person name="Pierce K.A."/>
            <person name="Xavier R.J."/>
            <person name="Alm E.J."/>
        </authorList>
    </citation>
    <scope>NUCLEOTIDE SEQUENCE</scope>
    <source>
        <strain evidence="2">BIOML-A4</strain>
    </source>
</reference>
<protein>
    <submittedName>
        <fullName evidence="2">Helix-turn-helix domain-containing protein</fullName>
    </submittedName>
</protein>
<sequence length="96" mass="11377">MTEELKQIADLITANTIFCTKEVLTSEEAAKYCGLSRSYLYKLTMNRQIPHYKGPMGKMCYFNRKELEQWLQSNRVIMESEINQQAQSYCVRNRIR</sequence>
<dbReference type="InterPro" id="IPR010093">
    <property type="entry name" value="SinI_DNA-bd"/>
</dbReference>